<keyword evidence="1" id="KW-0812">Transmembrane</keyword>
<proteinExistence type="predicted"/>
<organism evidence="2 3">
    <name type="scientific">Coregonus suidteri</name>
    <dbReference type="NCBI Taxonomy" id="861788"/>
    <lineage>
        <taxon>Eukaryota</taxon>
        <taxon>Metazoa</taxon>
        <taxon>Chordata</taxon>
        <taxon>Craniata</taxon>
        <taxon>Vertebrata</taxon>
        <taxon>Euteleostomi</taxon>
        <taxon>Actinopterygii</taxon>
        <taxon>Neopterygii</taxon>
        <taxon>Teleostei</taxon>
        <taxon>Protacanthopterygii</taxon>
        <taxon>Salmoniformes</taxon>
        <taxon>Salmonidae</taxon>
        <taxon>Coregoninae</taxon>
        <taxon>Coregonus</taxon>
    </lineage>
</organism>
<sequence length="120" mass="13783">MWDWAVTLFDYIPVLIQEPVGVYFTFYNDISMFVLLNVICNTGACNVRCYGLLCLLLESSFSFLLVHAASHTKPRPLSLKERAVARPWSYECFLAVHSAVCMVRWRKTLVRTMLLSTSIL</sequence>
<evidence type="ECO:0000313" key="2">
    <source>
        <dbReference type="EMBL" id="KAK6323216.1"/>
    </source>
</evidence>
<evidence type="ECO:0000256" key="1">
    <source>
        <dbReference type="SAM" id="Phobius"/>
    </source>
</evidence>
<protein>
    <submittedName>
        <fullName evidence="2">Uncharacterized protein</fullName>
    </submittedName>
</protein>
<dbReference type="EMBL" id="JAGTTL010000004">
    <property type="protein sequence ID" value="KAK6323216.1"/>
    <property type="molecule type" value="Genomic_DNA"/>
</dbReference>
<gene>
    <name evidence="2" type="ORF">J4Q44_G00055550</name>
</gene>
<evidence type="ECO:0000313" key="3">
    <source>
        <dbReference type="Proteomes" id="UP001356427"/>
    </source>
</evidence>
<reference evidence="2 3" key="1">
    <citation type="submission" date="2021-04" db="EMBL/GenBank/DDBJ databases">
        <authorList>
            <person name="De Guttry C."/>
            <person name="Zahm M."/>
            <person name="Klopp C."/>
            <person name="Cabau C."/>
            <person name="Louis A."/>
            <person name="Berthelot C."/>
            <person name="Parey E."/>
            <person name="Roest Crollius H."/>
            <person name="Montfort J."/>
            <person name="Robinson-Rechavi M."/>
            <person name="Bucao C."/>
            <person name="Bouchez O."/>
            <person name="Gislard M."/>
            <person name="Lluch J."/>
            <person name="Milhes M."/>
            <person name="Lampietro C."/>
            <person name="Lopez Roques C."/>
            <person name="Donnadieu C."/>
            <person name="Braasch I."/>
            <person name="Desvignes T."/>
            <person name="Postlethwait J."/>
            <person name="Bobe J."/>
            <person name="Wedekind C."/>
            <person name="Guiguen Y."/>
        </authorList>
    </citation>
    <scope>NUCLEOTIDE SEQUENCE [LARGE SCALE GENOMIC DNA]</scope>
    <source>
        <strain evidence="2">Cs_M1</strain>
        <tissue evidence="2">Blood</tissue>
    </source>
</reference>
<dbReference type="AlphaFoldDB" id="A0AAN8MCH5"/>
<feature type="transmembrane region" description="Helical" evidence="1">
    <location>
        <begin position="20"/>
        <end position="40"/>
    </location>
</feature>
<keyword evidence="1" id="KW-1133">Transmembrane helix</keyword>
<dbReference type="Proteomes" id="UP001356427">
    <property type="component" value="Unassembled WGS sequence"/>
</dbReference>
<feature type="transmembrane region" description="Helical" evidence="1">
    <location>
        <begin position="47"/>
        <end position="68"/>
    </location>
</feature>
<name>A0AAN8MCH5_9TELE</name>
<comment type="caution">
    <text evidence="2">The sequence shown here is derived from an EMBL/GenBank/DDBJ whole genome shotgun (WGS) entry which is preliminary data.</text>
</comment>
<keyword evidence="3" id="KW-1185">Reference proteome</keyword>
<keyword evidence="1" id="KW-0472">Membrane</keyword>
<accession>A0AAN8MCH5</accession>